<protein>
    <recommendedName>
        <fullName evidence="3">Putative zinc-finger domain-containing protein</fullName>
    </recommendedName>
</protein>
<keyword evidence="2" id="KW-0804">Transcription</keyword>
<sequence length="90" mass="9459">MKLCGEPPNGLSPHRNTHDFAMWDAAYVLGALSCAERREFEAHLAICASCRAAVAELSDLPPLLRILDVDEARAIGEGGPPACGAPSSAE</sequence>
<comment type="caution">
    <text evidence="4">The sequence shown here is derived from an EMBL/GenBank/DDBJ whole genome shotgun (WGS) entry which is preliminary data.</text>
</comment>
<dbReference type="Proteomes" id="UP000192411">
    <property type="component" value="Unassembled WGS sequence"/>
</dbReference>
<evidence type="ECO:0000256" key="1">
    <source>
        <dbReference type="ARBA" id="ARBA00023015"/>
    </source>
</evidence>
<keyword evidence="5" id="KW-1185">Reference proteome</keyword>
<dbReference type="STRING" id="75922.BST47_26460"/>
<dbReference type="InterPro" id="IPR041916">
    <property type="entry name" value="Anti_sigma_zinc_sf"/>
</dbReference>
<dbReference type="AlphaFoldDB" id="A0A1X0JGL1"/>
<dbReference type="InterPro" id="IPR027383">
    <property type="entry name" value="Znf_put"/>
</dbReference>
<dbReference type="Gene3D" id="1.10.10.1320">
    <property type="entry name" value="Anti-sigma factor, zinc-finger domain"/>
    <property type="match status" value="1"/>
</dbReference>
<dbReference type="Pfam" id="PF13490">
    <property type="entry name" value="zf-HC2"/>
    <property type="match status" value="1"/>
</dbReference>
<evidence type="ECO:0000313" key="4">
    <source>
        <dbReference type="EMBL" id="ORB61656.1"/>
    </source>
</evidence>
<keyword evidence="1" id="KW-0805">Transcription regulation</keyword>
<evidence type="ECO:0000256" key="2">
    <source>
        <dbReference type="ARBA" id="ARBA00023163"/>
    </source>
</evidence>
<reference evidence="4 5" key="1">
    <citation type="submission" date="2017-02" db="EMBL/GenBank/DDBJ databases">
        <title>The new phylogeny of genus Mycobacterium.</title>
        <authorList>
            <person name="Tortoli E."/>
            <person name="Trovato A."/>
            <person name="Cirillo D.M."/>
        </authorList>
    </citation>
    <scope>NUCLEOTIDE SEQUENCE [LARGE SCALE GENOMIC DNA]</scope>
    <source>
        <strain evidence="4 5">DSM 44338</strain>
    </source>
</reference>
<evidence type="ECO:0000259" key="3">
    <source>
        <dbReference type="Pfam" id="PF13490"/>
    </source>
</evidence>
<evidence type="ECO:0000313" key="5">
    <source>
        <dbReference type="Proteomes" id="UP000192411"/>
    </source>
</evidence>
<dbReference type="EMBL" id="MVIM01000021">
    <property type="protein sequence ID" value="ORB61656.1"/>
    <property type="molecule type" value="Genomic_DNA"/>
</dbReference>
<feature type="domain" description="Putative zinc-finger" evidence="3">
    <location>
        <begin position="26"/>
        <end position="51"/>
    </location>
</feature>
<organism evidence="4 5">
    <name type="scientific">Mycolicibacterium tusciae</name>
    <dbReference type="NCBI Taxonomy" id="75922"/>
    <lineage>
        <taxon>Bacteria</taxon>
        <taxon>Bacillati</taxon>
        <taxon>Actinomycetota</taxon>
        <taxon>Actinomycetes</taxon>
        <taxon>Mycobacteriales</taxon>
        <taxon>Mycobacteriaceae</taxon>
        <taxon>Mycolicibacterium</taxon>
    </lineage>
</organism>
<accession>A0A1X0JGL1</accession>
<name>A0A1X0JGL1_9MYCO</name>
<proteinExistence type="predicted"/>
<gene>
    <name evidence="4" type="ORF">BST47_26460</name>
</gene>